<dbReference type="InterPro" id="IPR000504">
    <property type="entry name" value="RRM_dom"/>
</dbReference>
<dbReference type="PROSITE" id="PS50102">
    <property type="entry name" value="RRM"/>
    <property type="match status" value="1"/>
</dbReference>
<organism evidence="3 4">
    <name type="scientific">Stylosanthes scabra</name>
    <dbReference type="NCBI Taxonomy" id="79078"/>
    <lineage>
        <taxon>Eukaryota</taxon>
        <taxon>Viridiplantae</taxon>
        <taxon>Streptophyta</taxon>
        <taxon>Embryophyta</taxon>
        <taxon>Tracheophyta</taxon>
        <taxon>Spermatophyta</taxon>
        <taxon>Magnoliopsida</taxon>
        <taxon>eudicotyledons</taxon>
        <taxon>Gunneridae</taxon>
        <taxon>Pentapetalae</taxon>
        <taxon>rosids</taxon>
        <taxon>fabids</taxon>
        <taxon>Fabales</taxon>
        <taxon>Fabaceae</taxon>
        <taxon>Papilionoideae</taxon>
        <taxon>50 kb inversion clade</taxon>
        <taxon>dalbergioids sensu lato</taxon>
        <taxon>Dalbergieae</taxon>
        <taxon>Pterocarpus clade</taxon>
        <taxon>Stylosanthes</taxon>
    </lineage>
</organism>
<feature type="domain" description="RRM" evidence="2">
    <location>
        <begin position="70"/>
        <end position="148"/>
    </location>
</feature>
<gene>
    <name evidence="3" type="ORF">PIB30_077159</name>
</gene>
<proteinExistence type="predicted"/>
<sequence>MRGREGVRWVTRGERGKHGEVSSFAGGRHKGESVGGFEPGVRRNFGWGVYKNTVSCPQWCRGLKPTNKSYMVFIDNLPLDVIKGALYKEFGKDGFISDVFISRKERRNSTGTFAFIRFNSYGGSRKAIQRLNGTRWGEANLVVGLPKYYRGNGGTIARSKFRFQPLVAQSRTQRWVEVKKPNKEESKNDVSKPGGMPILDNRVKEVQLSWEEDQKLRLQRSLLGVSVKPIDFRKVMDYLQENWKGAGTFESQEIRDEAMQSELLWSSFDEIRIHWEVFWCLSRRVWIEVSRMPVCLWSKEIFSRIAELWGKVIEFDDRAAESSHIARREF</sequence>
<dbReference type="CDD" id="cd00590">
    <property type="entry name" value="RRM_SF"/>
    <property type="match status" value="1"/>
</dbReference>
<dbReference type="SMART" id="SM00360">
    <property type="entry name" value="RRM"/>
    <property type="match status" value="1"/>
</dbReference>
<reference evidence="3 4" key="1">
    <citation type="journal article" date="2023" name="Plants (Basel)">
        <title>Bridging the Gap: Combining Genomics and Transcriptomics Approaches to Understand Stylosanthes scabra, an Orphan Legume from the Brazilian Caatinga.</title>
        <authorList>
            <person name="Ferreira-Neto J.R.C."/>
            <person name="da Silva M.D."/>
            <person name="Binneck E."/>
            <person name="de Melo N.F."/>
            <person name="da Silva R.H."/>
            <person name="de Melo A.L.T.M."/>
            <person name="Pandolfi V."/>
            <person name="Bustamante F.O."/>
            <person name="Brasileiro-Vidal A.C."/>
            <person name="Benko-Iseppon A.M."/>
        </authorList>
    </citation>
    <scope>NUCLEOTIDE SEQUENCE [LARGE SCALE GENOMIC DNA]</scope>
    <source>
        <tissue evidence="3">Leaves</tissue>
    </source>
</reference>
<accession>A0ABU6VP71</accession>
<dbReference type="InterPro" id="IPR035979">
    <property type="entry name" value="RBD_domain_sf"/>
</dbReference>
<keyword evidence="4" id="KW-1185">Reference proteome</keyword>
<evidence type="ECO:0000259" key="2">
    <source>
        <dbReference type="PROSITE" id="PS50102"/>
    </source>
</evidence>
<name>A0ABU6VP71_9FABA</name>
<evidence type="ECO:0000313" key="4">
    <source>
        <dbReference type="Proteomes" id="UP001341840"/>
    </source>
</evidence>
<evidence type="ECO:0000256" key="1">
    <source>
        <dbReference type="PROSITE-ProRule" id="PRU00176"/>
    </source>
</evidence>
<dbReference type="InterPro" id="IPR012677">
    <property type="entry name" value="Nucleotide-bd_a/b_plait_sf"/>
</dbReference>
<dbReference type="Pfam" id="PF00076">
    <property type="entry name" value="RRM_1"/>
    <property type="match status" value="1"/>
</dbReference>
<dbReference type="EMBL" id="JASCZI010152065">
    <property type="protein sequence ID" value="MED6175309.1"/>
    <property type="molecule type" value="Genomic_DNA"/>
</dbReference>
<dbReference type="Gene3D" id="3.30.70.330">
    <property type="match status" value="1"/>
</dbReference>
<dbReference type="Proteomes" id="UP001341840">
    <property type="component" value="Unassembled WGS sequence"/>
</dbReference>
<comment type="caution">
    <text evidence="3">The sequence shown here is derived from an EMBL/GenBank/DDBJ whole genome shotgun (WGS) entry which is preliminary data.</text>
</comment>
<protein>
    <recommendedName>
        <fullName evidence="2">RRM domain-containing protein</fullName>
    </recommendedName>
</protein>
<evidence type="ECO:0000313" key="3">
    <source>
        <dbReference type="EMBL" id="MED6175309.1"/>
    </source>
</evidence>
<dbReference type="SUPFAM" id="SSF54928">
    <property type="entry name" value="RNA-binding domain, RBD"/>
    <property type="match status" value="1"/>
</dbReference>
<keyword evidence="1" id="KW-0694">RNA-binding</keyword>